<evidence type="ECO:0000256" key="3">
    <source>
        <dbReference type="ARBA" id="ARBA00023125"/>
    </source>
</evidence>
<name>A0A2N9EYB6_FAGSY</name>
<dbReference type="CDD" id="cd00167">
    <property type="entry name" value="SANT"/>
    <property type="match status" value="1"/>
</dbReference>
<dbReference type="FunFam" id="1.10.10.60:FF:000023">
    <property type="entry name" value="protein REVEILLE 6 isoform X1"/>
    <property type="match status" value="1"/>
</dbReference>
<dbReference type="NCBIfam" id="TIGR01557">
    <property type="entry name" value="myb_SHAQKYF"/>
    <property type="match status" value="1"/>
</dbReference>
<dbReference type="EMBL" id="OIVN01000417">
    <property type="protein sequence ID" value="SPC79852.1"/>
    <property type="molecule type" value="Genomic_DNA"/>
</dbReference>
<dbReference type="GO" id="GO:0003677">
    <property type="term" value="F:DNA binding"/>
    <property type="evidence" value="ECO:0007669"/>
    <property type="project" value="UniProtKB-KW"/>
</dbReference>
<dbReference type="PANTHER" id="PTHR12802">
    <property type="entry name" value="SWI/SNF COMPLEX-RELATED"/>
    <property type="match status" value="1"/>
</dbReference>
<evidence type="ECO:0000256" key="2">
    <source>
        <dbReference type="ARBA" id="ARBA00023015"/>
    </source>
</evidence>
<comment type="subcellular location">
    <subcellularLocation>
        <location evidence="1">Nucleus</location>
    </subcellularLocation>
</comment>
<protein>
    <submittedName>
        <fullName evidence="10">Uncharacterized protein</fullName>
    </submittedName>
</protein>
<organism evidence="10">
    <name type="scientific">Fagus sylvatica</name>
    <name type="common">Beechnut</name>
    <dbReference type="NCBI Taxonomy" id="28930"/>
    <lineage>
        <taxon>Eukaryota</taxon>
        <taxon>Viridiplantae</taxon>
        <taxon>Streptophyta</taxon>
        <taxon>Embryophyta</taxon>
        <taxon>Tracheophyta</taxon>
        <taxon>Spermatophyta</taxon>
        <taxon>Magnoliopsida</taxon>
        <taxon>eudicotyledons</taxon>
        <taxon>Gunneridae</taxon>
        <taxon>Pentapetalae</taxon>
        <taxon>rosids</taxon>
        <taxon>fabids</taxon>
        <taxon>Fagales</taxon>
        <taxon>Fagaceae</taxon>
        <taxon>Fagus</taxon>
    </lineage>
</organism>
<gene>
    <name evidence="10" type="ORF">FSB_LOCUS7734</name>
</gene>
<feature type="compositionally biased region" description="Basic residues" evidence="6">
    <location>
        <begin position="118"/>
        <end position="128"/>
    </location>
</feature>
<dbReference type="InterPro" id="IPR001005">
    <property type="entry name" value="SANT/Myb"/>
</dbReference>
<dbReference type="PANTHER" id="PTHR12802:SF175">
    <property type="entry name" value="PROTEIN REVEILLE 2"/>
    <property type="match status" value="1"/>
</dbReference>
<dbReference type="PROSITE" id="PS51294">
    <property type="entry name" value="HTH_MYB"/>
    <property type="match status" value="1"/>
</dbReference>
<evidence type="ECO:0000256" key="4">
    <source>
        <dbReference type="ARBA" id="ARBA00023163"/>
    </source>
</evidence>
<reference evidence="10" key="1">
    <citation type="submission" date="2018-02" db="EMBL/GenBank/DDBJ databases">
        <authorList>
            <person name="Cohen D.B."/>
            <person name="Kent A.D."/>
        </authorList>
    </citation>
    <scope>NUCLEOTIDE SEQUENCE</scope>
</reference>
<dbReference type="SUPFAM" id="SSF46689">
    <property type="entry name" value="Homeodomain-like"/>
    <property type="match status" value="1"/>
</dbReference>
<evidence type="ECO:0000313" key="10">
    <source>
        <dbReference type="EMBL" id="SPC79852.1"/>
    </source>
</evidence>
<feature type="domain" description="HTH myb-type" evidence="9">
    <location>
        <begin position="44"/>
        <end position="98"/>
    </location>
</feature>
<dbReference type="Pfam" id="PF00249">
    <property type="entry name" value="Myb_DNA-binding"/>
    <property type="match status" value="1"/>
</dbReference>
<feature type="region of interest" description="Disordered" evidence="6">
    <location>
        <begin position="104"/>
        <end position="136"/>
    </location>
</feature>
<dbReference type="PROSITE" id="PS50090">
    <property type="entry name" value="MYB_LIKE"/>
    <property type="match status" value="1"/>
</dbReference>
<feature type="domain" description="SANT" evidence="8">
    <location>
        <begin position="47"/>
        <end position="98"/>
    </location>
</feature>
<proteinExistence type="predicted"/>
<dbReference type="AlphaFoldDB" id="A0A2N9EYB6"/>
<dbReference type="PROSITE" id="PS51293">
    <property type="entry name" value="SANT"/>
    <property type="match status" value="1"/>
</dbReference>
<dbReference type="InterPro" id="IPR017884">
    <property type="entry name" value="SANT_dom"/>
</dbReference>
<evidence type="ECO:0000256" key="6">
    <source>
        <dbReference type="SAM" id="MobiDB-lite"/>
    </source>
</evidence>
<keyword evidence="5" id="KW-0539">Nucleus</keyword>
<keyword evidence="2" id="KW-0805">Transcription regulation</keyword>
<dbReference type="InterPro" id="IPR006447">
    <property type="entry name" value="Myb_dom_plants"/>
</dbReference>
<dbReference type="InterPro" id="IPR009057">
    <property type="entry name" value="Homeodomain-like_sf"/>
</dbReference>
<keyword evidence="4" id="KW-0804">Transcription</keyword>
<sequence>MDVQGENERTTSNATVVKSETPVQWKEIHSFGNYNTLKVRKPYTITKQREKWTEEEHQKFLEALKLYGRGWRQIEAHVGTKTAVQIRSHAQKFFSKVVRSSSSSTESSIEPVEIPPPRPKRKPMHPYPRKSADSLNGISVADQSERYLSTNSLVAEKDTESPTSVLSAVGSDAVESAVSDQHNVCPSPISCTTDMHSINPSTVEKENEHMTSNSSVQEEKVSFPPALEKFLSMKFESASKETLSMNDQGDEATAAPVLSIKLFGRTVLVPDSQKPYSPGAENIESPTSKTSLENLEIDTEKLAKTLPSNQLDTHLSLEMVSCNWKLLPCQAPVRCVEHQKENTNSAEPNPYASPPWWALYQGLPYFHLPSHNQTSIQIPTDSCVEEKTKERDIINERSCSGSNSLSVSEVENGEKNLDAVDSQCQEPKERINPCKSMKGFLPYKRCLAERDGNSSVTALEEREGQRARVCSY</sequence>
<dbReference type="GO" id="GO:0005634">
    <property type="term" value="C:nucleus"/>
    <property type="evidence" value="ECO:0007669"/>
    <property type="project" value="UniProtKB-SubCell"/>
</dbReference>
<dbReference type="Gene3D" id="1.10.10.60">
    <property type="entry name" value="Homeodomain-like"/>
    <property type="match status" value="1"/>
</dbReference>
<evidence type="ECO:0000259" key="8">
    <source>
        <dbReference type="PROSITE" id="PS51293"/>
    </source>
</evidence>
<keyword evidence="3" id="KW-0238">DNA-binding</keyword>
<evidence type="ECO:0000259" key="9">
    <source>
        <dbReference type="PROSITE" id="PS51294"/>
    </source>
</evidence>
<accession>A0A2N9EYB6</accession>
<dbReference type="GO" id="GO:0010468">
    <property type="term" value="P:regulation of gene expression"/>
    <property type="evidence" value="ECO:0007669"/>
    <property type="project" value="UniProtKB-ARBA"/>
</dbReference>
<dbReference type="SMART" id="SM00717">
    <property type="entry name" value="SANT"/>
    <property type="match status" value="1"/>
</dbReference>
<evidence type="ECO:0000259" key="7">
    <source>
        <dbReference type="PROSITE" id="PS50090"/>
    </source>
</evidence>
<evidence type="ECO:0000256" key="5">
    <source>
        <dbReference type="ARBA" id="ARBA00023242"/>
    </source>
</evidence>
<feature type="domain" description="Myb-like" evidence="7">
    <location>
        <begin position="44"/>
        <end position="94"/>
    </location>
</feature>
<dbReference type="InterPro" id="IPR017930">
    <property type="entry name" value="Myb_dom"/>
</dbReference>
<evidence type="ECO:0000256" key="1">
    <source>
        <dbReference type="ARBA" id="ARBA00004123"/>
    </source>
</evidence>